<sequence>MANNHTDLGIDAYSPKEIATRVETTGIAKAQLGFRQTLMLAILAGAFIALGAAFYTLVVTGSDLGFGPTRFTGGIAFSLGLILVIVGGAELFTGNNLIVMAWASRKVTHRQLLRNWIIVYVGNFIGAIGTAVLVSLSGILSMNDGGVAATAISIASTKLSLPWQEAFFRAVLCNTLVCLAVWLCFAAHSVSGKILAIIFPIAAFVSLGFEHSVANMYLIPIAYFEGVEAITVSGFLINLFIVTAGNILGGSVLVALVYWLIYLRKSP</sequence>
<dbReference type="Gene3D" id="1.20.1080.10">
    <property type="entry name" value="Glycerol uptake facilitator protein"/>
    <property type="match status" value="1"/>
</dbReference>
<reference evidence="7 8" key="1">
    <citation type="submission" date="2019-12" db="EMBL/GenBank/DDBJ databases">
        <title>Snethiella sp. nov. sp. isolated from sea sand.</title>
        <authorList>
            <person name="Kim J."/>
            <person name="Jeong S.E."/>
            <person name="Jung H.S."/>
            <person name="Jeon C.O."/>
        </authorList>
    </citation>
    <scope>NUCLEOTIDE SEQUENCE [LARGE SCALE GENOMIC DNA]</scope>
    <source>
        <strain evidence="7 8">DP05</strain>
    </source>
</reference>
<keyword evidence="2 6" id="KW-0812">Transmembrane</keyword>
<keyword evidence="4 6" id="KW-0472">Membrane</keyword>
<protein>
    <submittedName>
        <fullName evidence="7">Formate transporter FocA</fullName>
    </submittedName>
</protein>
<proteinExistence type="inferred from homology"/>
<feature type="transmembrane region" description="Helical" evidence="6">
    <location>
        <begin position="235"/>
        <end position="261"/>
    </location>
</feature>
<dbReference type="EMBL" id="WTUW01000001">
    <property type="protein sequence ID" value="MZR29513.1"/>
    <property type="molecule type" value="Genomic_DNA"/>
</dbReference>
<dbReference type="PANTHER" id="PTHR30520:SF6">
    <property type="entry name" value="FORMATE_NITRATE FAMILY TRANSPORTER (EUROFUNG)"/>
    <property type="match status" value="1"/>
</dbReference>
<organism evidence="7 8">
    <name type="scientific">Sneathiella litorea</name>
    <dbReference type="NCBI Taxonomy" id="2606216"/>
    <lineage>
        <taxon>Bacteria</taxon>
        <taxon>Pseudomonadati</taxon>
        <taxon>Pseudomonadota</taxon>
        <taxon>Alphaproteobacteria</taxon>
        <taxon>Sneathiellales</taxon>
        <taxon>Sneathiellaceae</taxon>
        <taxon>Sneathiella</taxon>
    </lineage>
</organism>
<dbReference type="GO" id="GO:0005886">
    <property type="term" value="C:plasma membrane"/>
    <property type="evidence" value="ECO:0007669"/>
    <property type="project" value="TreeGrafter"/>
</dbReference>
<evidence type="ECO:0000313" key="8">
    <source>
        <dbReference type="Proteomes" id="UP000476030"/>
    </source>
</evidence>
<feature type="transmembrane region" description="Helical" evidence="6">
    <location>
        <begin position="166"/>
        <end position="187"/>
    </location>
</feature>
<dbReference type="GO" id="GO:0015499">
    <property type="term" value="F:formate transmembrane transporter activity"/>
    <property type="evidence" value="ECO:0007669"/>
    <property type="project" value="TreeGrafter"/>
</dbReference>
<evidence type="ECO:0000256" key="1">
    <source>
        <dbReference type="ARBA" id="ARBA00004141"/>
    </source>
</evidence>
<evidence type="ECO:0000256" key="6">
    <source>
        <dbReference type="SAM" id="Phobius"/>
    </source>
</evidence>
<feature type="transmembrane region" description="Helical" evidence="6">
    <location>
        <begin position="113"/>
        <end position="136"/>
    </location>
</feature>
<dbReference type="InterPro" id="IPR023271">
    <property type="entry name" value="Aquaporin-like"/>
</dbReference>
<dbReference type="InterPro" id="IPR024002">
    <property type="entry name" value="For/NO2_transpt_CS"/>
</dbReference>
<dbReference type="NCBIfam" id="TIGR00790">
    <property type="entry name" value="fnt"/>
    <property type="match status" value="1"/>
</dbReference>
<evidence type="ECO:0000256" key="5">
    <source>
        <dbReference type="ARBA" id="ARBA00049660"/>
    </source>
</evidence>
<feature type="transmembrane region" description="Helical" evidence="6">
    <location>
        <begin position="38"/>
        <end position="59"/>
    </location>
</feature>
<evidence type="ECO:0000313" key="7">
    <source>
        <dbReference type="EMBL" id="MZR29513.1"/>
    </source>
</evidence>
<dbReference type="PROSITE" id="PS01005">
    <property type="entry name" value="FORMATE_NITRITE_TP_1"/>
    <property type="match status" value="1"/>
</dbReference>
<dbReference type="Pfam" id="PF01226">
    <property type="entry name" value="Form_Nir_trans"/>
    <property type="match status" value="1"/>
</dbReference>
<evidence type="ECO:0000256" key="4">
    <source>
        <dbReference type="ARBA" id="ARBA00023136"/>
    </source>
</evidence>
<name>A0A6L8W4U6_9PROT</name>
<dbReference type="InterPro" id="IPR000292">
    <property type="entry name" value="For/NO2_transpt"/>
</dbReference>
<comment type="similarity">
    <text evidence="5">Belongs to the FNT transporter (TC 1.A.16) family.</text>
</comment>
<dbReference type="AlphaFoldDB" id="A0A6L8W4U6"/>
<feature type="transmembrane region" description="Helical" evidence="6">
    <location>
        <begin position="194"/>
        <end position="223"/>
    </location>
</feature>
<comment type="subcellular location">
    <subcellularLocation>
        <location evidence="1">Membrane</location>
        <topology evidence="1">Multi-pass membrane protein</topology>
    </subcellularLocation>
</comment>
<gene>
    <name evidence="7" type="ORF">GQE98_02580</name>
</gene>
<evidence type="ECO:0000256" key="3">
    <source>
        <dbReference type="ARBA" id="ARBA00022989"/>
    </source>
</evidence>
<feature type="transmembrane region" description="Helical" evidence="6">
    <location>
        <begin position="71"/>
        <end position="92"/>
    </location>
</feature>
<evidence type="ECO:0000256" key="2">
    <source>
        <dbReference type="ARBA" id="ARBA00022692"/>
    </source>
</evidence>
<dbReference type="PANTHER" id="PTHR30520">
    <property type="entry name" value="FORMATE TRANSPORTER-RELATED"/>
    <property type="match status" value="1"/>
</dbReference>
<keyword evidence="8" id="KW-1185">Reference proteome</keyword>
<keyword evidence="3 6" id="KW-1133">Transmembrane helix</keyword>
<dbReference type="Proteomes" id="UP000476030">
    <property type="component" value="Unassembled WGS sequence"/>
</dbReference>
<dbReference type="RefSeq" id="WP_161313976.1">
    <property type="nucleotide sequence ID" value="NZ_WTUW01000001.1"/>
</dbReference>
<accession>A0A6L8W4U6</accession>
<comment type="caution">
    <text evidence="7">The sequence shown here is derived from an EMBL/GenBank/DDBJ whole genome shotgun (WGS) entry which is preliminary data.</text>
</comment>